<reference evidence="1 2" key="1">
    <citation type="journal article" date="2019" name="PLoS Negl. Trop. Dis.">
        <title>Revisiting the worldwide diversity of Leptospira species in the environment.</title>
        <authorList>
            <person name="Vincent A.T."/>
            <person name="Schiettekatte O."/>
            <person name="Bourhy P."/>
            <person name="Veyrier F.J."/>
            <person name="Picardeau M."/>
        </authorList>
    </citation>
    <scope>NUCLEOTIDE SEQUENCE [LARGE SCALE GENOMIC DNA]</scope>
    <source>
        <strain evidence="1 2">201702444</strain>
    </source>
</reference>
<gene>
    <name evidence="1" type="ORF">EHQ76_10595</name>
</gene>
<evidence type="ECO:0000313" key="1">
    <source>
        <dbReference type="EMBL" id="TGM01082.1"/>
    </source>
</evidence>
<evidence type="ECO:0000313" key="2">
    <source>
        <dbReference type="Proteomes" id="UP000298429"/>
    </source>
</evidence>
<protein>
    <recommendedName>
        <fullName evidence="3">Lipoprotein</fullName>
    </recommendedName>
</protein>
<evidence type="ECO:0008006" key="3">
    <source>
        <dbReference type="Google" id="ProtNLM"/>
    </source>
</evidence>
<dbReference type="Proteomes" id="UP000298429">
    <property type="component" value="Unassembled WGS sequence"/>
</dbReference>
<dbReference type="RefSeq" id="WP_135670957.1">
    <property type="nucleotide sequence ID" value="NZ_RQGN01000050.1"/>
</dbReference>
<sequence>MKIKSLTLFTVFFIFAGCTTVYLRNEEPIKTKVPRIDAKVAYVGFYPYRYTEEKGYVIDYTRRTIPNFRFGNFAADYEAEAVRADIPKETVEKFVNTYLKEAGSSAFNEIFNICKVEMKDNRFTFQLKDIPVDYLVTGVHAPTAKSRNAFYGILSFLSSTVSFFSLGFIPTYKAYEGETTIRIYDRNLNQIVEKRFENSFSVLSTIWLAGNKNSCKGPNCLFFQTTPHFVYELNGPEIENYFLEKTSTLTRGLSQ</sequence>
<dbReference type="EMBL" id="RQGN01000050">
    <property type="protein sequence ID" value="TGM01082.1"/>
    <property type="molecule type" value="Genomic_DNA"/>
</dbReference>
<dbReference type="AlphaFoldDB" id="A0A5F2B6H5"/>
<comment type="caution">
    <text evidence="1">The sequence shown here is derived from an EMBL/GenBank/DDBJ whole genome shotgun (WGS) entry which is preliminary data.</text>
</comment>
<accession>A0A5F2B6H5</accession>
<name>A0A5F2B6H5_9LEPT</name>
<dbReference type="OrthoDB" id="322123at2"/>
<proteinExistence type="predicted"/>
<dbReference type="PROSITE" id="PS51257">
    <property type="entry name" value="PROKAR_LIPOPROTEIN"/>
    <property type="match status" value="1"/>
</dbReference>
<organism evidence="1 2">
    <name type="scientific">Leptospira barantonii</name>
    <dbReference type="NCBI Taxonomy" id="2023184"/>
    <lineage>
        <taxon>Bacteria</taxon>
        <taxon>Pseudomonadati</taxon>
        <taxon>Spirochaetota</taxon>
        <taxon>Spirochaetia</taxon>
        <taxon>Leptospirales</taxon>
        <taxon>Leptospiraceae</taxon>
        <taxon>Leptospira</taxon>
    </lineage>
</organism>
<dbReference type="NCBIfam" id="NF047480">
    <property type="entry name" value="Lepto_Lp29"/>
    <property type="match status" value="1"/>
</dbReference>